<dbReference type="Proteomes" id="UP001234297">
    <property type="component" value="Chromosome 3"/>
</dbReference>
<evidence type="ECO:0000313" key="1">
    <source>
        <dbReference type="EMBL" id="KAJ8635589.1"/>
    </source>
</evidence>
<name>A0ACC2LQ69_PERAE</name>
<sequence>MERRKGKGFRGSGKPQSSSSSSSSSPSSYASNSPQRPMRAAENPDRTAPSVNDEQKTLERDEGPSEIPSLIGACPDMCPERERAHRERLRDLAVFERLNGNPRRTSANLAVKKFCRTISTTNMQALDIRPLPVLQETLEYLFKLMESSEYPFDVVHDFVFDRTRSIRQDLGMQNIINDQVINMYERMVEFHIISNHKLPSCNGNPNISSLHYLNMEQLVKSLVSLYELYGINRRSNLTNENEAEFYSFYVLLHLGSDKNSTGESLSLWFRRLGSPIVKTKEMCFARSVFRYCRAGNFKRFFSTIAADTSYLQFCLLEPSINEFRARMVSYINNCGYKLHPYPLVRLAELLMMKESEVESLCNACGLETKTDEAGMKVLPTKQMGFHFPKGGFQNYSFLGLERLERYPSII</sequence>
<dbReference type="EMBL" id="CM056811">
    <property type="protein sequence ID" value="KAJ8635589.1"/>
    <property type="molecule type" value="Genomic_DNA"/>
</dbReference>
<comment type="caution">
    <text evidence="1">The sequence shown here is derived from an EMBL/GenBank/DDBJ whole genome shotgun (WGS) entry which is preliminary data.</text>
</comment>
<proteinExistence type="predicted"/>
<organism evidence="1 2">
    <name type="scientific">Persea americana</name>
    <name type="common">Avocado</name>
    <dbReference type="NCBI Taxonomy" id="3435"/>
    <lineage>
        <taxon>Eukaryota</taxon>
        <taxon>Viridiplantae</taxon>
        <taxon>Streptophyta</taxon>
        <taxon>Embryophyta</taxon>
        <taxon>Tracheophyta</taxon>
        <taxon>Spermatophyta</taxon>
        <taxon>Magnoliopsida</taxon>
        <taxon>Magnoliidae</taxon>
        <taxon>Laurales</taxon>
        <taxon>Lauraceae</taxon>
        <taxon>Persea</taxon>
    </lineage>
</organism>
<reference evidence="1 2" key="1">
    <citation type="journal article" date="2022" name="Hortic Res">
        <title>A haplotype resolved chromosomal level avocado genome allows analysis of novel avocado genes.</title>
        <authorList>
            <person name="Nath O."/>
            <person name="Fletcher S.J."/>
            <person name="Hayward A."/>
            <person name="Shaw L.M."/>
            <person name="Masouleh A.K."/>
            <person name="Furtado A."/>
            <person name="Henry R.J."/>
            <person name="Mitter N."/>
        </authorList>
    </citation>
    <scope>NUCLEOTIDE SEQUENCE [LARGE SCALE GENOMIC DNA]</scope>
    <source>
        <strain evidence="2">cv. Hass</strain>
    </source>
</reference>
<keyword evidence="2" id="KW-1185">Reference proteome</keyword>
<gene>
    <name evidence="1" type="ORF">MRB53_009856</name>
</gene>
<evidence type="ECO:0000313" key="2">
    <source>
        <dbReference type="Proteomes" id="UP001234297"/>
    </source>
</evidence>
<protein>
    <submittedName>
        <fullName evidence="1">Uncharacterized protein</fullName>
    </submittedName>
</protein>
<accession>A0ACC2LQ69</accession>